<gene>
    <name evidence="2" type="ORF">MF646_16285</name>
</gene>
<proteinExistence type="predicted"/>
<evidence type="ECO:0000256" key="1">
    <source>
        <dbReference type="SAM" id="SignalP"/>
    </source>
</evidence>
<dbReference type="Proteomes" id="UP001139150">
    <property type="component" value="Unassembled WGS sequence"/>
</dbReference>
<dbReference type="EMBL" id="JAKRYL010000018">
    <property type="protein sequence ID" value="MCL7748685.1"/>
    <property type="molecule type" value="Genomic_DNA"/>
</dbReference>
<dbReference type="AlphaFoldDB" id="A0A9X2CV60"/>
<feature type="chain" id="PRO_5040757807" description="Lipoprotein" evidence="1">
    <location>
        <begin position="25"/>
        <end position="189"/>
    </location>
</feature>
<dbReference type="PROSITE" id="PS51257">
    <property type="entry name" value="PROKAR_LIPOPROTEIN"/>
    <property type="match status" value="1"/>
</dbReference>
<evidence type="ECO:0008006" key="4">
    <source>
        <dbReference type="Google" id="ProtNLM"/>
    </source>
</evidence>
<evidence type="ECO:0000313" key="2">
    <source>
        <dbReference type="EMBL" id="MCL7748685.1"/>
    </source>
</evidence>
<organism evidence="2 3">
    <name type="scientific">Halalkalibacter alkaliphilus</name>
    <dbReference type="NCBI Taxonomy" id="2917993"/>
    <lineage>
        <taxon>Bacteria</taxon>
        <taxon>Bacillati</taxon>
        <taxon>Bacillota</taxon>
        <taxon>Bacilli</taxon>
        <taxon>Bacillales</taxon>
        <taxon>Bacillaceae</taxon>
        <taxon>Halalkalibacter</taxon>
    </lineage>
</organism>
<reference evidence="2" key="1">
    <citation type="submission" date="2022-02" db="EMBL/GenBank/DDBJ databases">
        <title>Halalkalibacter sp. nov. isolated from Lonar Lake, India.</title>
        <authorList>
            <person name="Joshi A."/>
            <person name="Thite S."/>
            <person name="Lodha T."/>
        </authorList>
    </citation>
    <scope>NUCLEOTIDE SEQUENCE</scope>
    <source>
        <strain evidence="2">MEB205</strain>
    </source>
</reference>
<name>A0A9X2CV60_9BACI</name>
<keyword evidence="1" id="KW-0732">Signal</keyword>
<sequence length="189" mass="21675">MRKVMLLGFLLLVTIISACSVHNAARRGELAEYEVTNTHAELEEGDFIYRLVTERGEYNQGDRVTLYAELEYIGEKDEVTIYHAASPFHFPIVEKVRNYKVDYFMNEPLVSTVLKKGEPYQEEYKGSGGYSSEDDKQYVAFVQKIAENQFPSGYYVVSGFADFFLADEEGQKKKGFQMNAQIDFKVLPQ</sequence>
<comment type="caution">
    <text evidence="2">The sequence shown here is derived from an EMBL/GenBank/DDBJ whole genome shotgun (WGS) entry which is preliminary data.</text>
</comment>
<keyword evidence="3" id="KW-1185">Reference proteome</keyword>
<feature type="signal peptide" evidence="1">
    <location>
        <begin position="1"/>
        <end position="24"/>
    </location>
</feature>
<evidence type="ECO:0000313" key="3">
    <source>
        <dbReference type="Proteomes" id="UP001139150"/>
    </source>
</evidence>
<protein>
    <recommendedName>
        <fullName evidence="4">Lipoprotein</fullName>
    </recommendedName>
</protein>
<dbReference type="RefSeq" id="WP_250097572.1">
    <property type="nucleotide sequence ID" value="NZ_JAKRYL010000018.1"/>
</dbReference>
<accession>A0A9X2CV60</accession>